<dbReference type="RefSeq" id="WP_281811747.1">
    <property type="nucleotide sequence ID" value="NZ_BRLB01000001.1"/>
</dbReference>
<keyword evidence="2" id="KW-1185">Reference proteome</keyword>
<reference evidence="1" key="1">
    <citation type="submission" date="2022-06" db="EMBL/GenBank/DDBJ databases">
        <title>Vallitalea longa sp. nov., an anaerobic bacterium isolated from marine sediment.</title>
        <authorList>
            <person name="Hirano S."/>
            <person name="Terahara T."/>
            <person name="Mori K."/>
            <person name="Hamada M."/>
            <person name="Matsumoto R."/>
            <person name="Kobayashi T."/>
        </authorList>
    </citation>
    <scope>NUCLEOTIDE SEQUENCE</scope>
    <source>
        <strain evidence="1">SH18-1</strain>
    </source>
</reference>
<sequence>MKKRLQGTREVVTENNHIINLEYYLIETPYYEKNSLKVAYGIEILKKDNKILESDIVSKITDCKDKVMIILNKLIANTVTPVGMVVAIDELL</sequence>
<name>A0A9W6DD15_9FIRM</name>
<dbReference type="Proteomes" id="UP001144256">
    <property type="component" value="Unassembled WGS sequence"/>
</dbReference>
<protein>
    <submittedName>
        <fullName evidence="1">Uncharacterized protein</fullName>
    </submittedName>
</protein>
<accession>A0A9W6DD15</accession>
<dbReference type="AlphaFoldDB" id="A0A9W6DD15"/>
<proteinExistence type="predicted"/>
<comment type="caution">
    <text evidence="1">The sequence shown here is derived from an EMBL/GenBank/DDBJ whole genome shotgun (WGS) entry which is preliminary data.</text>
</comment>
<dbReference type="EMBL" id="BRLB01000001">
    <property type="protein sequence ID" value="GKX27946.1"/>
    <property type="molecule type" value="Genomic_DNA"/>
</dbReference>
<dbReference type="Pfam" id="PF20124">
    <property type="entry name" value="DUF6514"/>
    <property type="match status" value="1"/>
</dbReference>
<evidence type="ECO:0000313" key="1">
    <source>
        <dbReference type="EMBL" id="GKX27946.1"/>
    </source>
</evidence>
<organism evidence="1 2">
    <name type="scientific">Vallitalea longa</name>
    <dbReference type="NCBI Taxonomy" id="2936439"/>
    <lineage>
        <taxon>Bacteria</taxon>
        <taxon>Bacillati</taxon>
        <taxon>Bacillota</taxon>
        <taxon>Clostridia</taxon>
        <taxon>Lachnospirales</taxon>
        <taxon>Vallitaleaceae</taxon>
        <taxon>Vallitalea</taxon>
    </lineage>
</organism>
<gene>
    <name evidence="1" type="ORF">SH1V18_04260</name>
</gene>
<evidence type="ECO:0000313" key="2">
    <source>
        <dbReference type="Proteomes" id="UP001144256"/>
    </source>
</evidence>
<dbReference type="InterPro" id="IPR017016">
    <property type="entry name" value="UCP033595"/>
</dbReference>